<evidence type="ECO:0000256" key="2">
    <source>
        <dbReference type="ARBA" id="ARBA00023002"/>
    </source>
</evidence>
<dbReference type="KEGG" id="vab:WPS_33050"/>
<dbReference type="GO" id="GO:0000166">
    <property type="term" value="F:nucleotide binding"/>
    <property type="evidence" value="ECO:0007669"/>
    <property type="project" value="InterPro"/>
</dbReference>
<dbReference type="Gene3D" id="3.30.360.10">
    <property type="entry name" value="Dihydrodipicolinate Reductase, domain 2"/>
    <property type="match status" value="1"/>
</dbReference>
<keyword evidence="6" id="KW-1185">Reference proteome</keyword>
<dbReference type="Pfam" id="PF22725">
    <property type="entry name" value="GFO_IDH_MocA_C3"/>
    <property type="match status" value="1"/>
</dbReference>
<dbReference type="Proteomes" id="UP001317532">
    <property type="component" value="Chromosome"/>
</dbReference>
<comment type="similarity">
    <text evidence="1">Belongs to the Gfo/Idh/MocA family.</text>
</comment>
<organism evidence="5 6">
    <name type="scientific">Vulcanimicrobium alpinum</name>
    <dbReference type="NCBI Taxonomy" id="3016050"/>
    <lineage>
        <taxon>Bacteria</taxon>
        <taxon>Bacillati</taxon>
        <taxon>Vulcanimicrobiota</taxon>
        <taxon>Vulcanimicrobiia</taxon>
        <taxon>Vulcanimicrobiales</taxon>
        <taxon>Vulcanimicrobiaceae</taxon>
        <taxon>Vulcanimicrobium</taxon>
    </lineage>
</organism>
<proteinExistence type="inferred from homology"/>
<keyword evidence="2" id="KW-0560">Oxidoreductase</keyword>
<name>A0AAN1XZ45_UNVUL</name>
<dbReference type="RefSeq" id="WP_317995581.1">
    <property type="nucleotide sequence ID" value="NZ_AP025523.1"/>
</dbReference>
<evidence type="ECO:0000259" key="3">
    <source>
        <dbReference type="Pfam" id="PF01408"/>
    </source>
</evidence>
<dbReference type="InterPro" id="IPR055170">
    <property type="entry name" value="GFO_IDH_MocA-like_dom"/>
</dbReference>
<dbReference type="Pfam" id="PF01408">
    <property type="entry name" value="GFO_IDH_MocA"/>
    <property type="match status" value="1"/>
</dbReference>
<dbReference type="Gene3D" id="3.40.50.720">
    <property type="entry name" value="NAD(P)-binding Rossmann-like Domain"/>
    <property type="match status" value="1"/>
</dbReference>
<dbReference type="PANTHER" id="PTHR22604:SF105">
    <property type="entry name" value="TRANS-1,2-DIHYDROBENZENE-1,2-DIOL DEHYDROGENASE"/>
    <property type="match status" value="1"/>
</dbReference>
<gene>
    <name evidence="5" type="primary">socC</name>
    <name evidence="5" type="ORF">WPS_33050</name>
</gene>
<dbReference type="AlphaFoldDB" id="A0AAN1XZ45"/>
<feature type="domain" description="Gfo/Idh/MocA-like oxidoreductase N-terminal" evidence="3">
    <location>
        <begin position="7"/>
        <end position="125"/>
    </location>
</feature>
<dbReference type="InterPro" id="IPR050984">
    <property type="entry name" value="Gfo/Idh/MocA_domain"/>
</dbReference>
<sequence length="333" mass="36032">MSERRIRWGVLSTANIGLKRFIPGAAASRNGVVTAIASRDAARARDAATRLGIAHAYGSYEELLADPEIDAIYNPLPNSLHAEWTLATASAGKHVLCEKPLAIDAAQAQQMIDGCRERGVLLMEAFMYRFHPQHARVRALRDAGAIGELRAVRSAFTFQLEPFPPQNVRLRSELAGGALMDVGCYAVNAARMLFGEEPQWASAQWDHRAEFGVEVTLAGVLGFSDARMAAFDCGFRAWGQGSYAAVGTRGQIDVPNAFVPNGETTIVVSDGSGRRTETVPAVDQYQLEAEEFADAILNDRPLRIPPDDALGTLRAIEALRASARAGGVRTEIR</sequence>
<evidence type="ECO:0000313" key="6">
    <source>
        <dbReference type="Proteomes" id="UP001317532"/>
    </source>
</evidence>
<protein>
    <submittedName>
        <fullName evidence="5">Deoxyfructose oxidoreductase</fullName>
    </submittedName>
</protein>
<evidence type="ECO:0000256" key="1">
    <source>
        <dbReference type="ARBA" id="ARBA00010928"/>
    </source>
</evidence>
<dbReference type="InterPro" id="IPR036291">
    <property type="entry name" value="NAD(P)-bd_dom_sf"/>
</dbReference>
<dbReference type="SUPFAM" id="SSF55347">
    <property type="entry name" value="Glyceraldehyde-3-phosphate dehydrogenase-like, C-terminal domain"/>
    <property type="match status" value="1"/>
</dbReference>
<dbReference type="EMBL" id="AP025523">
    <property type="protein sequence ID" value="BDE08029.1"/>
    <property type="molecule type" value="Genomic_DNA"/>
</dbReference>
<dbReference type="GO" id="GO:0016491">
    <property type="term" value="F:oxidoreductase activity"/>
    <property type="evidence" value="ECO:0007669"/>
    <property type="project" value="UniProtKB-KW"/>
</dbReference>
<evidence type="ECO:0000259" key="4">
    <source>
        <dbReference type="Pfam" id="PF22725"/>
    </source>
</evidence>
<evidence type="ECO:0000313" key="5">
    <source>
        <dbReference type="EMBL" id="BDE08029.1"/>
    </source>
</evidence>
<feature type="domain" description="GFO/IDH/MocA-like oxidoreductase" evidence="4">
    <location>
        <begin position="135"/>
        <end position="252"/>
    </location>
</feature>
<accession>A0AAN1XZ45</accession>
<reference evidence="5 6" key="1">
    <citation type="journal article" date="2022" name="ISME Commun">
        <title>Vulcanimicrobium alpinus gen. nov. sp. nov., the first cultivated representative of the candidate phylum 'Eremiobacterota', is a metabolically versatile aerobic anoxygenic phototroph.</title>
        <authorList>
            <person name="Yabe S."/>
            <person name="Muto K."/>
            <person name="Abe K."/>
            <person name="Yokota A."/>
            <person name="Staudigel H."/>
            <person name="Tebo B.M."/>
        </authorList>
    </citation>
    <scope>NUCLEOTIDE SEQUENCE [LARGE SCALE GENOMIC DNA]</scope>
    <source>
        <strain evidence="5 6">WC8-2</strain>
    </source>
</reference>
<dbReference type="InterPro" id="IPR000683">
    <property type="entry name" value="Gfo/Idh/MocA-like_OxRdtase_N"/>
</dbReference>
<dbReference type="SUPFAM" id="SSF51735">
    <property type="entry name" value="NAD(P)-binding Rossmann-fold domains"/>
    <property type="match status" value="1"/>
</dbReference>
<dbReference type="PANTHER" id="PTHR22604">
    <property type="entry name" value="OXIDOREDUCTASES"/>
    <property type="match status" value="1"/>
</dbReference>